<dbReference type="InterPro" id="IPR023033">
    <property type="entry name" value="Ala_tRNA_ligase_euk/bac"/>
</dbReference>
<comment type="domain">
    <text evidence="12">Consists of three domains; the N-terminal catalytic domain, the editing domain and the C-terminal C-Ala domain. The editing domain removes incorrectly charged amino acids, while the C-Ala domain, along with tRNA(Ala), serves as a bridge to cooperatively bring together the editing and aminoacylation centers thus stimulating deacylation of misacylated tRNAs.</text>
</comment>
<dbReference type="Gene3D" id="2.40.30.130">
    <property type="match status" value="1"/>
</dbReference>
<feature type="compositionally biased region" description="Basic and acidic residues" evidence="14">
    <location>
        <begin position="80"/>
        <end position="89"/>
    </location>
</feature>
<feature type="binding site" evidence="12">
    <location>
        <position position="1655"/>
    </location>
    <ligand>
        <name>Zn(2+)</name>
        <dbReference type="ChEBI" id="CHEBI:29105"/>
    </ligand>
</feature>
<dbReference type="SUPFAM" id="SSF51735">
    <property type="entry name" value="NAD(P)-binding Rossmann-fold domains"/>
    <property type="match status" value="1"/>
</dbReference>
<feature type="coiled-coil region" evidence="13">
    <location>
        <begin position="851"/>
        <end position="885"/>
    </location>
</feature>
<feature type="domain" description="Alanyl-transfer RNA synthetases family profile" evidence="15">
    <location>
        <begin position="917"/>
        <end position="1698"/>
    </location>
</feature>
<dbReference type="PRINTS" id="PR00980">
    <property type="entry name" value="TRNASYNTHALA"/>
</dbReference>
<dbReference type="Gene3D" id="3.30.980.10">
    <property type="entry name" value="Threonyl-trna Synthetase, Chain A, domain 2"/>
    <property type="match status" value="1"/>
</dbReference>
<feature type="region of interest" description="Disordered" evidence="14">
    <location>
        <begin position="21"/>
        <end position="89"/>
    </location>
</feature>
<dbReference type="PROSITE" id="PS50860">
    <property type="entry name" value="AA_TRNA_LIGASE_II_ALA"/>
    <property type="match status" value="1"/>
</dbReference>
<dbReference type="EC" id="6.1.1.7" evidence="12"/>
<dbReference type="NCBIfam" id="TIGR00344">
    <property type="entry name" value="alaS"/>
    <property type="match status" value="1"/>
</dbReference>
<keyword evidence="5 12" id="KW-0547">Nucleotide-binding</keyword>
<dbReference type="GO" id="GO:0000049">
    <property type="term" value="F:tRNA binding"/>
    <property type="evidence" value="ECO:0007669"/>
    <property type="project" value="UniProtKB-KW"/>
</dbReference>
<dbReference type="SMART" id="SM00863">
    <property type="entry name" value="tRNA_SAD"/>
    <property type="match status" value="1"/>
</dbReference>
<evidence type="ECO:0000256" key="12">
    <source>
        <dbReference type="HAMAP-Rule" id="MF_03133"/>
    </source>
</evidence>
<dbReference type="Gene3D" id="3.40.50.720">
    <property type="entry name" value="NAD(P)-binding Rossmann-like Domain"/>
    <property type="match status" value="1"/>
</dbReference>
<name>A0A2R5GJ58_9STRA</name>
<dbReference type="GO" id="GO:0005739">
    <property type="term" value="C:mitochondrion"/>
    <property type="evidence" value="ECO:0007669"/>
    <property type="project" value="UniProtKB-SubCell"/>
</dbReference>
<comment type="subunit">
    <text evidence="12">Monomer.</text>
</comment>
<feature type="binding site" evidence="12">
    <location>
        <position position="1659"/>
    </location>
    <ligand>
        <name>Zn(2+)</name>
        <dbReference type="ChEBI" id="CHEBI:29105"/>
    </ligand>
</feature>
<dbReference type="InterPro" id="IPR002318">
    <property type="entry name" value="Ala-tRNA-lgiase_IIc"/>
</dbReference>
<feature type="compositionally biased region" description="Low complexity" evidence="14">
    <location>
        <begin position="21"/>
        <end position="61"/>
    </location>
</feature>
<reference evidence="16 17" key="1">
    <citation type="submission" date="2017-12" db="EMBL/GenBank/DDBJ databases">
        <title>Sequencing, de novo assembly and annotation of complete genome of a new Thraustochytrid species, strain FCC1311.</title>
        <authorList>
            <person name="Sedici K."/>
            <person name="Godart F."/>
            <person name="Aiese Cigliano R."/>
            <person name="Sanseverino W."/>
            <person name="Barakat M."/>
            <person name="Ortet P."/>
            <person name="Marechal E."/>
            <person name="Cagnac O."/>
            <person name="Amato A."/>
        </authorList>
    </citation>
    <scope>NUCLEOTIDE SEQUENCE [LARGE SCALE GENOMIC DNA]</scope>
</reference>
<evidence type="ECO:0000256" key="1">
    <source>
        <dbReference type="ARBA" id="ARBA00008429"/>
    </source>
</evidence>
<evidence type="ECO:0000256" key="10">
    <source>
        <dbReference type="ARBA" id="ARBA00023146"/>
    </source>
</evidence>
<dbReference type="InterPro" id="IPR018163">
    <property type="entry name" value="Thr/Ala-tRNA-synth_IIc_edit"/>
</dbReference>
<dbReference type="InterPro" id="IPR009000">
    <property type="entry name" value="Transl_B-barrel_sf"/>
</dbReference>
<evidence type="ECO:0000256" key="14">
    <source>
        <dbReference type="SAM" id="MobiDB-lite"/>
    </source>
</evidence>
<dbReference type="InterPro" id="IPR002347">
    <property type="entry name" value="SDR_fam"/>
</dbReference>
<comment type="subcellular location">
    <subcellularLocation>
        <location evidence="12">Mitochondrion</location>
    </subcellularLocation>
    <subcellularLocation>
        <location evidence="12">Cytoplasm</location>
    </subcellularLocation>
</comment>
<dbReference type="InterPro" id="IPR012947">
    <property type="entry name" value="tRNA_SAD"/>
</dbReference>
<feature type="binding site" evidence="12">
    <location>
        <position position="1536"/>
    </location>
    <ligand>
        <name>Zn(2+)</name>
        <dbReference type="ChEBI" id="CHEBI:29105"/>
    </ligand>
</feature>
<protein>
    <recommendedName>
        <fullName evidence="12">Alanine--tRNA ligase</fullName>
        <ecNumber evidence="12">6.1.1.7</ecNumber>
    </recommendedName>
    <alternativeName>
        <fullName evidence="12">Alanyl-tRNA synthetase</fullName>
        <shortName evidence="12">AlaRS</shortName>
    </alternativeName>
</protein>
<keyword evidence="7 12" id="KW-0067">ATP-binding</keyword>
<feature type="binding site" evidence="12">
    <location>
        <position position="1540"/>
    </location>
    <ligand>
        <name>Zn(2+)</name>
        <dbReference type="ChEBI" id="CHEBI:29105"/>
    </ligand>
</feature>
<organism evidence="16 17">
    <name type="scientific">Hondaea fermentalgiana</name>
    <dbReference type="NCBI Taxonomy" id="2315210"/>
    <lineage>
        <taxon>Eukaryota</taxon>
        <taxon>Sar</taxon>
        <taxon>Stramenopiles</taxon>
        <taxon>Bigyra</taxon>
        <taxon>Labyrinthulomycetes</taxon>
        <taxon>Thraustochytrida</taxon>
        <taxon>Thraustochytriidae</taxon>
        <taxon>Hondaea</taxon>
    </lineage>
</organism>
<comment type="cofactor">
    <cofactor evidence="12">
        <name>Zn(2+)</name>
        <dbReference type="ChEBI" id="CHEBI:29105"/>
    </cofactor>
    <text evidence="12">Binds 1 zinc ion per subunit.</text>
</comment>
<evidence type="ECO:0000256" key="13">
    <source>
        <dbReference type="SAM" id="Coils"/>
    </source>
</evidence>
<evidence type="ECO:0000313" key="16">
    <source>
        <dbReference type="EMBL" id="GBG30922.1"/>
    </source>
</evidence>
<dbReference type="HAMAP" id="MF_00036_B">
    <property type="entry name" value="Ala_tRNA_synth_B"/>
    <property type="match status" value="1"/>
</dbReference>
<keyword evidence="9 12" id="KW-0648">Protein biosynthesis</keyword>
<comment type="catalytic activity">
    <reaction evidence="11 12">
        <text>tRNA(Ala) + L-alanine + ATP = L-alanyl-tRNA(Ala) + AMP + diphosphate</text>
        <dbReference type="Rhea" id="RHEA:12540"/>
        <dbReference type="Rhea" id="RHEA-COMP:9657"/>
        <dbReference type="Rhea" id="RHEA-COMP:9923"/>
        <dbReference type="ChEBI" id="CHEBI:30616"/>
        <dbReference type="ChEBI" id="CHEBI:33019"/>
        <dbReference type="ChEBI" id="CHEBI:57972"/>
        <dbReference type="ChEBI" id="CHEBI:78442"/>
        <dbReference type="ChEBI" id="CHEBI:78497"/>
        <dbReference type="ChEBI" id="CHEBI:456215"/>
        <dbReference type="EC" id="6.1.1.7"/>
    </reaction>
</comment>
<dbReference type="SUPFAM" id="SSF55186">
    <property type="entry name" value="ThrRS/AlaRS common domain"/>
    <property type="match status" value="1"/>
</dbReference>
<dbReference type="PANTHER" id="PTHR11777">
    <property type="entry name" value="ALANYL-TRNA SYNTHETASE"/>
    <property type="match status" value="1"/>
</dbReference>
<evidence type="ECO:0000256" key="3">
    <source>
        <dbReference type="ARBA" id="ARBA00022598"/>
    </source>
</evidence>
<dbReference type="InterPro" id="IPR018162">
    <property type="entry name" value="Ala-tRNA-ligase_IIc_anticod-bd"/>
</dbReference>
<keyword evidence="4 12" id="KW-0479">Metal-binding</keyword>
<feature type="compositionally biased region" description="Acidic residues" evidence="14">
    <location>
        <begin position="381"/>
        <end position="391"/>
    </location>
</feature>
<comment type="caution">
    <text evidence="16">The sequence shown here is derived from an EMBL/GenBank/DDBJ whole genome shotgun (WGS) entry which is preliminary data.</text>
</comment>
<dbReference type="GO" id="GO:0002161">
    <property type="term" value="F:aminoacyl-tRNA deacylase activity"/>
    <property type="evidence" value="ECO:0007669"/>
    <property type="project" value="TreeGrafter"/>
</dbReference>
<feature type="region of interest" description="Disordered" evidence="14">
    <location>
        <begin position="381"/>
        <end position="454"/>
    </location>
</feature>
<dbReference type="Gene3D" id="3.10.310.40">
    <property type="match status" value="1"/>
</dbReference>
<evidence type="ECO:0000256" key="4">
    <source>
        <dbReference type="ARBA" id="ARBA00022723"/>
    </source>
</evidence>
<dbReference type="GO" id="GO:0070143">
    <property type="term" value="P:mitochondrial alanyl-tRNA aminoacylation"/>
    <property type="evidence" value="ECO:0007669"/>
    <property type="project" value="UniProtKB-UniRule"/>
</dbReference>
<dbReference type="InterPro" id="IPR050058">
    <property type="entry name" value="Ala-tRNA_ligase"/>
</dbReference>
<dbReference type="Pfam" id="PF00106">
    <property type="entry name" value="adh_short"/>
    <property type="match status" value="1"/>
</dbReference>
<comment type="function">
    <text evidence="12">Catalyzes the attachment of alanine to tRNA(Ala) in a two-step reaction: alanine is first activated by ATP to form Ala-AMP and then transferred to the acceptor end of tRNA(Ala). Also edits incorrectly charged tRNA(Ala) via its editing domain.</text>
</comment>
<keyword evidence="17" id="KW-1185">Reference proteome</keyword>
<dbReference type="InterPro" id="IPR036291">
    <property type="entry name" value="NAD(P)-bd_dom_sf"/>
</dbReference>
<evidence type="ECO:0000256" key="5">
    <source>
        <dbReference type="ARBA" id="ARBA00022741"/>
    </source>
</evidence>
<dbReference type="OrthoDB" id="2423964at2759"/>
<feature type="compositionally biased region" description="Basic and acidic residues" evidence="14">
    <location>
        <begin position="392"/>
        <end position="415"/>
    </location>
</feature>
<dbReference type="SUPFAM" id="SSF55681">
    <property type="entry name" value="Class II aaRS and biotin synthetases"/>
    <property type="match status" value="1"/>
</dbReference>
<dbReference type="Gene3D" id="3.30.930.10">
    <property type="entry name" value="Bira Bifunctional Protein, Domain 2"/>
    <property type="match status" value="1"/>
</dbReference>
<evidence type="ECO:0000256" key="8">
    <source>
        <dbReference type="ARBA" id="ARBA00022884"/>
    </source>
</evidence>
<evidence type="ECO:0000259" key="15">
    <source>
        <dbReference type="PROSITE" id="PS50860"/>
    </source>
</evidence>
<dbReference type="CDD" id="cd00673">
    <property type="entry name" value="AlaRS_core"/>
    <property type="match status" value="1"/>
</dbReference>
<sequence length="1887" mass="207709">MPCFPDAGRSGQGSLVFQSHAATAAAIPSPTSNALQQERQQHFQQEQQQQQQRPQQQRQQQSNSTDPRGDPVGAAGAAIDKSREENEKARAQAKSWAGYQRVCVVTGANRGLGLALVEALLRPRDDSPASEWLGPWRQDGFDKVFALVRSPSEATLLEQLAMERPGAVRIVKYDQADEHAIKLAADTIRREATHIDLLINNAGLMTRPTGLRCVRSKLLVDSFIVNAAGPMVLSRLLLPLVRLGRGKRIINVSSAAGSIGGCCGGQAKGHYEYKMSKAALNMGTSVMAQELVSEGILVAAYNPGGVCTETLKRWLGPRATPDFGWVMPCDAAEKMMAVVDYISLKDHSGAFLNHRYLDEGDKEYKTLLKWLFYYFLQSTDEEEDDEDEQEDELKSKDADLKDNESRFEDANRKDEADDADDAERKDGHASNEDTLLSEMPKAGSRKGPAIEGSVLNGATEKDTLTFKGVVESFDFFASLLEKVETSLDDLQKKVAGLAKSASSGDVLIEDASHIVTAREKVERFKIFTSRVLKDAEAAARPATEFMVLVERADAATTASKWVQDNIAKIFCPGGPTLKNAVKDLPDATREQVMVLIKTRMGVGSGTNKRISAVLNDAAEGGEGDGEPRQPASVKEAKTADLDGSCETVLITNSSGAMITAMDVRDAMLCFTTSTRSIPIFDVNTGKKLSEKKKISLSRQSVRVLFDLFTDSYGSKLSVDVQTYLVYLSVRFKNAKAPELASKITVVQLDMDGLRSKTDLFRDTPSWAVFWVKGVQKMAHGARRGFRFEKFLHRFGITSARDSLLRQPFLHEIFKADMLGAIAEMNEQYFIRFHLQHLRLLRMDETSKQQQQQQSGDRVAELEAQVQALQEEIKEKDKRILQLSREVPLGLKQLKTKRLGLEPRMMQQPGDGNDNVEWPEWKIREKFVSFFEESHKHTFWPSSPVVPHNDPTLLFTNAGMNQFKPLFLGQADPNTAMSKLKRAVNLQKCIRAGGKHNDLDDCGRDGTHLTSFLMAGNWSFGDFFKEGAIAMAWELLTEVFKLNPDNLYASYFGGDEKVPVDEEARQIWLKYLPESHVLPFDAKDNFWEMGDTGPCGPCSEIHYDRIGNREAGHLVNDDAFGGEVTEIWNLVFIQFNRKADGTLESLPEKHVDTGMGFERLAMALQKKTSAYDTDVFTPLLDAIAKVAVDVPPYGGKMGADDVGNVDMAYRVVADHIRTLSFAIADGAFPSNEGRGYVLRRILRRAVRYGQEVLNMPRGGFAKLSGVFIAQMREAFPELGEKEQLIYEVILDEEETFARTLRKGTIRFQKEADKVKAAGGTVIPGKVASFLYLTMGFPIDLTELMAEEAGLTVDIDGYNLALQKHVEASQAVGSSGDGNGIRMLEAKETAYLEDNLGLSPTDHSEVYNWYNDVEGATVKAIFDGSDFVEQVSIADCAEGKQYGFILDKSNFYYESGGQLADTGFLEVENTDVCVSVRDCQSSKGFKVHAGAVQKRSGDDDDEAEAGTPARESRDAIKVGDKVTCRVNFERRGDLAKNHTSTHLLNFALRKAVSADTDQKGSMVSSDKLRFDFNAQKAITLEQLVQVEKIVREKISESLPVHTQVVPLADARRISSLRAVFGETYPDPVRVVSIGPKVEEVIEDPLNEKWINYSIELCGGTHLGKSSEARSFSLVSESALAKGIRRVVCVTGEAAYKAARDAEALRARVEEANGLSDAALQDFLKSLMNDVSKAVISVSEKHELTLAVDALSRRLAELQKAAQHRVVTLLVDEAKAAAEAGKGFVVFNIDDASTNAAKVVQDANKKLKKTPIAILALQGNKETDAVTFSAFAPPKAQEKLDVKEWVTFAGEPCEARGGGKGGTFNGKGKGVAQISSCLERGTQFASEKLA</sequence>
<keyword evidence="13" id="KW-0175">Coiled coil</keyword>
<dbReference type="FunFam" id="3.30.980.10:FF:000004">
    <property type="entry name" value="Alanine--tRNA ligase, cytoplasmic"/>
    <property type="match status" value="1"/>
</dbReference>
<dbReference type="GO" id="GO:0008270">
    <property type="term" value="F:zinc ion binding"/>
    <property type="evidence" value="ECO:0007669"/>
    <property type="project" value="UniProtKB-UniRule"/>
</dbReference>
<dbReference type="GO" id="GO:0004813">
    <property type="term" value="F:alanine-tRNA ligase activity"/>
    <property type="evidence" value="ECO:0007669"/>
    <property type="project" value="UniProtKB-UniRule"/>
</dbReference>
<keyword evidence="8 12" id="KW-0694">RNA-binding</keyword>
<dbReference type="EMBL" id="BEYU01000085">
    <property type="protein sequence ID" value="GBG30922.1"/>
    <property type="molecule type" value="Genomic_DNA"/>
</dbReference>
<feature type="region of interest" description="Disordered" evidence="14">
    <location>
        <begin position="1488"/>
        <end position="1510"/>
    </location>
</feature>
<evidence type="ECO:0000256" key="2">
    <source>
        <dbReference type="ARBA" id="ARBA00022555"/>
    </source>
</evidence>
<dbReference type="GO" id="GO:0005524">
    <property type="term" value="F:ATP binding"/>
    <property type="evidence" value="ECO:0007669"/>
    <property type="project" value="UniProtKB-UniRule"/>
</dbReference>
<gene>
    <name evidence="16" type="ORF">FCC1311_071432</name>
</gene>
<evidence type="ECO:0000256" key="7">
    <source>
        <dbReference type="ARBA" id="ARBA00022840"/>
    </source>
</evidence>
<evidence type="ECO:0000313" key="17">
    <source>
        <dbReference type="Proteomes" id="UP000241890"/>
    </source>
</evidence>
<keyword evidence="12" id="KW-0963">Cytoplasm</keyword>
<dbReference type="SUPFAM" id="SSF50447">
    <property type="entry name" value="Translation proteins"/>
    <property type="match status" value="1"/>
</dbReference>
<dbReference type="SUPFAM" id="SSF101353">
    <property type="entry name" value="Putative anticodon-binding domain of alanyl-tRNA synthetase (AlaRS)"/>
    <property type="match status" value="1"/>
</dbReference>
<dbReference type="InterPro" id="IPR018164">
    <property type="entry name" value="Ala-tRNA-synth_IIc_N"/>
</dbReference>
<dbReference type="InParanoid" id="A0A2R5GJ58"/>
<keyword evidence="10 12" id="KW-0030">Aminoacyl-tRNA synthetase</keyword>
<feature type="region of interest" description="Disordered" evidence="14">
    <location>
        <begin position="617"/>
        <end position="637"/>
    </location>
</feature>
<dbReference type="Proteomes" id="UP000241890">
    <property type="component" value="Unassembled WGS sequence"/>
</dbReference>
<keyword evidence="12" id="KW-0496">Mitochondrion</keyword>
<evidence type="ECO:0000256" key="6">
    <source>
        <dbReference type="ARBA" id="ARBA00022833"/>
    </source>
</evidence>
<dbReference type="Pfam" id="PF01411">
    <property type="entry name" value="tRNA-synt_2c"/>
    <property type="match status" value="1"/>
</dbReference>
<feature type="compositionally biased region" description="Basic and acidic residues" evidence="14">
    <location>
        <begin position="422"/>
        <end position="431"/>
    </location>
</feature>
<dbReference type="InterPro" id="IPR018165">
    <property type="entry name" value="Ala-tRNA-synth_IIc_core"/>
</dbReference>
<proteinExistence type="inferred from homology"/>
<dbReference type="Pfam" id="PF07973">
    <property type="entry name" value="tRNA_SAD"/>
    <property type="match status" value="1"/>
</dbReference>
<evidence type="ECO:0000256" key="11">
    <source>
        <dbReference type="ARBA" id="ARBA00048300"/>
    </source>
</evidence>
<accession>A0A2R5GJ58</accession>
<keyword evidence="3 12" id="KW-0436">Ligase</keyword>
<dbReference type="InterPro" id="IPR045864">
    <property type="entry name" value="aa-tRNA-synth_II/BPL/LPL"/>
</dbReference>
<evidence type="ECO:0000256" key="9">
    <source>
        <dbReference type="ARBA" id="ARBA00022917"/>
    </source>
</evidence>
<keyword evidence="2 12" id="KW-0820">tRNA-binding</keyword>
<keyword evidence="6 12" id="KW-0862">Zinc</keyword>
<dbReference type="PANTHER" id="PTHR11777:SF9">
    <property type="entry name" value="ALANINE--TRNA LIGASE, CYTOPLASMIC"/>
    <property type="match status" value="1"/>
</dbReference>
<comment type="similarity">
    <text evidence="1">Belongs to the class-II aminoacyl-tRNA synthetase family. Alax-L subfamily.</text>
</comment>
<dbReference type="FunFam" id="3.30.930.10:FF:000011">
    <property type="entry name" value="Alanine--tRNA ligase, cytoplasmic"/>
    <property type="match status" value="1"/>
</dbReference>